<dbReference type="EMBL" id="JACEEZ010024581">
    <property type="protein sequence ID" value="KAG0710028.1"/>
    <property type="molecule type" value="Genomic_DNA"/>
</dbReference>
<accession>A0A8J5BTU8</accession>
<comment type="caution">
    <text evidence="1">The sequence shown here is derived from an EMBL/GenBank/DDBJ whole genome shotgun (WGS) entry which is preliminary data.</text>
</comment>
<protein>
    <submittedName>
        <fullName evidence="1">Uncharacterized protein</fullName>
    </submittedName>
</protein>
<reference evidence="1" key="1">
    <citation type="submission" date="2020-07" db="EMBL/GenBank/DDBJ databases">
        <title>The High-quality genome of the commercially important snow crab, Chionoecetes opilio.</title>
        <authorList>
            <person name="Jeong J.-H."/>
            <person name="Ryu S."/>
        </authorList>
    </citation>
    <scope>NUCLEOTIDE SEQUENCE</scope>
    <source>
        <strain evidence="1">MADBK_172401_WGS</strain>
        <tissue evidence="1">Digestive gland</tissue>
    </source>
</reference>
<dbReference type="OrthoDB" id="6372858at2759"/>
<proteinExistence type="predicted"/>
<name>A0A8J5BTU8_CHIOP</name>
<sequence>MATAIHPLFKLPVVRLLNPENVDAVKSRLLFEVTESWIHQKAATQMKTKRMIFPSTRSSWSPSPLTVVRMRQFSPHWSNLVLVAGSARPSPFQPGLNCLAKTVAVWD</sequence>
<organism evidence="1 2">
    <name type="scientific">Chionoecetes opilio</name>
    <name type="common">Atlantic snow crab</name>
    <name type="synonym">Cancer opilio</name>
    <dbReference type="NCBI Taxonomy" id="41210"/>
    <lineage>
        <taxon>Eukaryota</taxon>
        <taxon>Metazoa</taxon>
        <taxon>Ecdysozoa</taxon>
        <taxon>Arthropoda</taxon>
        <taxon>Crustacea</taxon>
        <taxon>Multicrustacea</taxon>
        <taxon>Malacostraca</taxon>
        <taxon>Eumalacostraca</taxon>
        <taxon>Eucarida</taxon>
        <taxon>Decapoda</taxon>
        <taxon>Pleocyemata</taxon>
        <taxon>Brachyura</taxon>
        <taxon>Eubrachyura</taxon>
        <taxon>Majoidea</taxon>
        <taxon>Majidae</taxon>
        <taxon>Chionoecetes</taxon>
    </lineage>
</organism>
<gene>
    <name evidence="1" type="ORF">GWK47_023673</name>
</gene>
<dbReference type="Proteomes" id="UP000770661">
    <property type="component" value="Unassembled WGS sequence"/>
</dbReference>
<keyword evidence="2" id="KW-1185">Reference proteome</keyword>
<evidence type="ECO:0000313" key="2">
    <source>
        <dbReference type="Proteomes" id="UP000770661"/>
    </source>
</evidence>
<evidence type="ECO:0000313" key="1">
    <source>
        <dbReference type="EMBL" id="KAG0710028.1"/>
    </source>
</evidence>
<dbReference type="AlphaFoldDB" id="A0A8J5BTU8"/>